<accession>A0A368XX34</accession>
<proteinExistence type="predicted"/>
<gene>
    <name evidence="1" type="ORF">DES41_103139</name>
</gene>
<reference evidence="1 2" key="1">
    <citation type="submission" date="2018-07" db="EMBL/GenBank/DDBJ databases">
        <title>Genomic Encyclopedia of Type Strains, Phase IV (KMG-IV): sequencing the most valuable type-strain genomes for metagenomic binning, comparative biology and taxonomic classification.</title>
        <authorList>
            <person name="Goeker M."/>
        </authorList>
    </citation>
    <scope>NUCLEOTIDE SEQUENCE [LARGE SCALE GENOMIC DNA]</scope>
    <source>
        <strain evidence="1 2">DSM 21634</strain>
    </source>
</reference>
<keyword evidence="2" id="KW-1185">Reference proteome</keyword>
<dbReference type="EMBL" id="QPJK01000003">
    <property type="protein sequence ID" value="RCW72533.1"/>
    <property type="molecule type" value="Genomic_DNA"/>
</dbReference>
<comment type="caution">
    <text evidence="1">The sequence shown here is derived from an EMBL/GenBank/DDBJ whole genome shotgun (WGS) entry which is preliminary data.</text>
</comment>
<evidence type="ECO:0000313" key="2">
    <source>
        <dbReference type="Proteomes" id="UP000252884"/>
    </source>
</evidence>
<evidence type="ECO:0000313" key="1">
    <source>
        <dbReference type="EMBL" id="RCW72533.1"/>
    </source>
</evidence>
<name>A0A368XX34_9BURK</name>
<sequence>MPAVRTWILRAQAGRAAPAFGMAREPACTTTADAMEFQHAFERWKRAHQAAYEAECRALRFGLTPAGAQELQNALALRREASQALRAMLAASAVAAAACRPAPPLADPARASPRKARR</sequence>
<protein>
    <submittedName>
        <fullName evidence="1">Uncharacterized protein</fullName>
    </submittedName>
</protein>
<dbReference type="AlphaFoldDB" id="A0A368XX34"/>
<dbReference type="Proteomes" id="UP000252884">
    <property type="component" value="Unassembled WGS sequence"/>
</dbReference>
<organism evidence="1 2">
    <name type="scientific">Pseudorhodoferax soli</name>
    <dbReference type="NCBI Taxonomy" id="545864"/>
    <lineage>
        <taxon>Bacteria</taxon>
        <taxon>Pseudomonadati</taxon>
        <taxon>Pseudomonadota</taxon>
        <taxon>Betaproteobacteria</taxon>
        <taxon>Burkholderiales</taxon>
        <taxon>Comamonadaceae</taxon>
    </lineage>
</organism>